<accession>A0A1B8QNW8</accession>
<dbReference type="InterPro" id="IPR016024">
    <property type="entry name" value="ARM-type_fold"/>
</dbReference>
<reference evidence="2 4" key="2">
    <citation type="submission" date="2020-12" db="EMBL/GenBank/DDBJ databases">
        <title>FDA dAtabase for Regulatory Grade micrObial Sequences (FDA-ARGOS): Supporting development and validation of Infectious Disease Dx tests.</title>
        <authorList>
            <person name="Sproer C."/>
            <person name="Gronow S."/>
            <person name="Severitt S."/>
            <person name="Schroder I."/>
            <person name="Tallon L."/>
            <person name="Sadzewicz L."/>
            <person name="Zhao X."/>
            <person name="Boylan J."/>
            <person name="Ott S."/>
            <person name="Bowen H."/>
            <person name="Vavikolanu K."/>
            <person name="Mehta A."/>
            <person name="Aluvathingal J."/>
            <person name="Nadendla S."/>
            <person name="Lowell S."/>
            <person name="Myers T."/>
            <person name="Yan Y."/>
            <person name="Sichtig H."/>
        </authorList>
    </citation>
    <scope>NUCLEOTIDE SEQUENCE [LARGE SCALE GENOMIC DNA]</scope>
    <source>
        <strain evidence="2 4">FDAARGOS_869</strain>
    </source>
</reference>
<dbReference type="RefSeq" id="WP_067007717.1">
    <property type="nucleotide sequence ID" value="NZ_CP065728.1"/>
</dbReference>
<dbReference type="Proteomes" id="UP000092575">
    <property type="component" value="Unassembled WGS sequence"/>
</dbReference>
<evidence type="ECO:0000313" key="4">
    <source>
        <dbReference type="Proteomes" id="UP000594834"/>
    </source>
</evidence>
<dbReference type="STRING" id="478.A7456_10020"/>
<dbReference type="EMBL" id="LXTW01000007">
    <property type="protein sequence ID" value="OBX85934.1"/>
    <property type="molecule type" value="Genomic_DNA"/>
</dbReference>
<evidence type="ECO:0000313" key="3">
    <source>
        <dbReference type="Proteomes" id="UP000092575"/>
    </source>
</evidence>
<dbReference type="Proteomes" id="UP000594834">
    <property type="component" value="Chromosome"/>
</dbReference>
<organism evidence="1 3">
    <name type="scientific">Moraxella nonliquefaciens</name>
    <dbReference type="NCBI Taxonomy" id="478"/>
    <lineage>
        <taxon>Bacteria</taxon>
        <taxon>Pseudomonadati</taxon>
        <taxon>Pseudomonadota</taxon>
        <taxon>Gammaproteobacteria</taxon>
        <taxon>Moraxellales</taxon>
        <taxon>Moraxellaceae</taxon>
        <taxon>Moraxella</taxon>
    </lineage>
</organism>
<gene>
    <name evidence="1" type="ORF">A7456_10020</name>
    <name evidence="2" type="ORF">I6G26_02335</name>
</gene>
<evidence type="ECO:0000313" key="1">
    <source>
        <dbReference type="EMBL" id="OBX85934.1"/>
    </source>
</evidence>
<dbReference type="AlphaFoldDB" id="A0A1B8QNW8"/>
<sequence>MLNRVQEELLLKELACDTSDIARKNEIALYFSDKNDERVVPILERLVNNPKYKNYRGTFVYALKNFASNKHFDLLIKLLIDANYEVAHEAVDIIYSIDFVEGEKVQEAYMKLNCAYHDCCESWRKDLIGNVLLCFE</sequence>
<proteinExistence type="predicted"/>
<dbReference type="SUPFAM" id="SSF48371">
    <property type="entry name" value="ARM repeat"/>
    <property type="match status" value="1"/>
</dbReference>
<dbReference type="EMBL" id="CP065728">
    <property type="protein sequence ID" value="QPT44899.1"/>
    <property type="molecule type" value="Genomic_DNA"/>
</dbReference>
<name>A0A1B8QNW8_MORNO</name>
<evidence type="ECO:0000313" key="2">
    <source>
        <dbReference type="EMBL" id="QPT44899.1"/>
    </source>
</evidence>
<evidence type="ECO:0008006" key="5">
    <source>
        <dbReference type="Google" id="ProtNLM"/>
    </source>
</evidence>
<protein>
    <recommendedName>
        <fullName evidence="5">HEAT repeat domain-containing protein</fullName>
    </recommendedName>
</protein>
<reference evidence="1 3" key="1">
    <citation type="submission" date="2016-05" db="EMBL/GenBank/DDBJ databases">
        <title>Draft genome sequence of Moraxella nonliquefaciens CCUG 348T.</title>
        <authorList>
            <person name="Salva-Serra F."/>
            <person name="Engstrom-Jakobsson H."/>
            <person name="Thorell K."/>
            <person name="Gonzales-Siles L."/>
            <person name="Karlsson R."/>
            <person name="Boulund F."/>
            <person name="Engstrand L."/>
            <person name="Kristiansson E."/>
            <person name="Moore E."/>
        </authorList>
    </citation>
    <scope>NUCLEOTIDE SEQUENCE [LARGE SCALE GENOMIC DNA]</scope>
    <source>
        <strain evidence="1 3">CCUG 348</strain>
    </source>
</reference>
<keyword evidence="4" id="KW-1185">Reference proteome</keyword>